<accession>A0ABY5ZP90</accession>
<dbReference type="EMBL" id="CP092109">
    <property type="protein sequence ID" value="UWZ79777.1"/>
    <property type="molecule type" value="Genomic_DNA"/>
</dbReference>
<dbReference type="RefSeq" id="WP_260748128.1">
    <property type="nucleotide sequence ID" value="NZ_CP092109.1"/>
</dbReference>
<reference evidence="1" key="1">
    <citation type="journal article" date="2022" name="Environ. Microbiol.">
        <title>Geoalkalibacter halelectricus SAP #1 sp. nov. possessing extracellular electron transfer and mineral#reducing capabilities from a haloalkaline environment.</title>
        <authorList>
            <person name="Yadav S."/>
            <person name="Singh R."/>
            <person name="Sundharam S.S."/>
            <person name="Chaudhary S."/>
            <person name="Krishnamurthi S."/>
            <person name="Patil S.A."/>
        </authorList>
    </citation>
    <scope>NUCLEOTIDE SEQUENCE</scope>
    <source>
        <strain evidence="1">SAP-1</strain>
    </source>
</reference>
<proteinExistence type="predicted"/>
<name>A0ABY5ZP90_9BACT</name>
<organism evidence="1 2">
    <name type="scientific">Geoalkalibacter halelectricus</name>
    <dbReference type="NCBI Taxonomy" id="2847045"/>
    <lineage>
        <taxon>Bacteria</taxon>
        <taxon>Pseudomonadati</taxon>
        <taxon>Thermodesulfobacteriota</taxon>
        <taxon>Desulfuromonadia</taxon>
        <taxon>Desulfuromonadales</taxon>
        <taxon>Geoalkalibacteraceae</taxon>
        <taxon>Geoalkalibacter</taxon>
    </lineage>
</organism>
<protein>
    <submittedName>
        <fullName evidence="1">Uncharacterized protein</fullName>
    </submittedName>
</protein>
<dbReference type="Proteomes" id="UP001060414">
    <property type="component" value="Chromosome"/>
</dbReference>
<sequence>MTPAKLKTEDGYTFVRQSDGTWTDGDMTFDSIAEIAASVAIAQIEGSLTLDELCALWDAGRDVPVDEDGHIESLWVGFAPGTHREEVWRWFESQHPRPGFAPGSMAFCRR</sequence>
<gene>
    <name evidence="1" type="ORF">L9S41_19190</name>
</gene>
<keyword evidence="2" id="KW-1185">Reference proteome</keyword>
<evidence type="ECO:0000313" key="1">
    <source>
        <dbReference type="EMBL" id="UWZ79777.1"/>
    </source>
</evidence>
<evidence type="ECO:0000313" key="2">
    <source>
        <dbReference type="Proteomes" id="UP001060414"/>
    </source>
</evidence>